<protein>
    <submittedName>
        <fullName evidence="2">Uncharacterized protein</fullName>
    </submittedName>
</protein>
<evidence type="ECO:0000313" key="2">
    <source>
        <dbReference type="EMBL" id="WAQ93232.1"/>
    </source>
</evidence>
<reference evidence="2" key="1">
    <citation type="submission" date="2022-10" db="EMBL/GenBank/DDBJ databases">
        <title>Puccinia triticina Genome sequencing and assembly.</title>
        <authorList>
            <person name="Li C."/>
        </authorList>
    </citation>
    <scope>NUCLEOTIDE SEQUENCE</scope>
    <source>
        <strain evidence="2">Pt15</strain>
    </source>
</reference>
<accession>A0ABY7D970</accession>
<dbReference type="Proteomes" id="UP001164743">
    <property type="component" value="Chromosome 18A"/>
</dbReference>
<evidence type="ECO:0000256" key="1">
    <source>
        <dbReference type="SAM" id="MobiDB-lite"/>
    </source>
</evidence>
<feature type="region of interest" description="Disordered" evidence="1">
    <location>
        <begin position="1"/>
        <end position="58"/>
    </location>
</feature>
<dbReference type="RefSeq" id="XP_053028787.1">
    <property type="nucleotide sequence ID" value="XM_053164815.1"/>
</dbReference>
<proteinExistence type="predicted"/>
<dbReference type="GeneID" id="77805710"/>
<evidence type="ECO:0000313" key="3">
    <source>
        <dbReference type="Proteomes" id="UP001164743"/>
    </source>
</evidence>
<keyword evidence="3" id="KW-1185">Reference proteome</keyword>
<organism evidence="2 3">
    <name type="scientific">Puccinia triticina</name>
    <dbReference type="NCBI Taxonomy" id="208348"/>
    <lineage>
        <taxon>Eukaryota</taxon>
        <taxon>Fungi</taxon>
        <taxon>Dikarya</taxon>
        <taxon>Basidiomycota</taxon>
        <taxon>Pucciniomycotina</taxon>
        <taxon>Pucciniomycetes</taxon>
        <taxon>Pucciniales</taxon>
        <taxon>Pucciniaceae</taxon>
        <taxon>Puccinia</taxon>
    </lineage>
</organism>
<feature type="compositionally biased region" description="Pro residues" evidence="1">
    <location>
        <begin position="1"/>
        <end position="14"/>
    </location>
</feature>
<name>A0ABY7D970_9BASI</name>
<gene>
    <name evidence="2" type="ORF">PtA15_18A290</name>
</gene>
<feature type="compositionally biased region" description="Polar residues" evidence="1">
    <location>
        <begin position="15"/>
        <end position="53"/>
    </location>
</feature>
<dbReference type="EMBL" id="CP110438">
    <property type="protein sequence ID" value="WAQ93232.1"/>
    <property type="molecule type" value="Genomic_DNA"/>
</dbReference>
<sequence length="96" mass="10270">MKPPPSPKPRPSSPAQPQIQGSKTLRTAPAATQPSTTLTSHSTPAPPNSTLRNRGTPRGFQFYTSLKSSRIIITSYNSPKLSSHILDGSSQQSKSL</sequence>